<gene>
    <name evidence="11" type="ORF">NRP21_26920</name>
</gene>
<evidence type="ECO:0000256" key="9">
    <source>
        <dbReference type="RuleBase" id="RU363032"/>
    </source>
</evidence>
<evidence type="ECO:0000256" key="5">
    <source>
        <dbReference type="ARBA" id="ARBA00022692"/>
    </source>
</evidence>
<dbReference type="InterPro" id="IPR043429">
    <property type="entry name" value="ArtM/GltK/GlnP/TcyL/YhdX-like"/>
</dbReference>
<feature type="domain" description="ABC transmembrane type-1" evidence="10">
    <location>
        <begin position="28"/>
        <end position="216"/>
    </location>
</feature>
<feature type="transmembrane region" description="Helical" evidence="9">
    <location>
        <begin position="94"/>
        <end position="112"/>
    </location>
</feature>
<dbReference type="EMBL" id="JANJOU010000039">
    <property type="protein sequence ID" value="MCR0985690.1"/>
    <property type="molecule type" value="Genomic_DNA"/>
</dbReference>
<evidence type="ECO:0000256" key="8">
    <source>
        <dbReference type="ARBA" id="ARBA00023136"/>
    </source>
</evidence>
<dbReference type="InterPro" id="IPR000515">
    <property type="entry name" value="MetI-like"/>
</dbReference>
<dbReference type="Gene3D" id="1.10.3720.10">
    <property type="entry name" value="MetI-like"/>
    <property type="match status" value="1"/>
</dbReference>
<evidence type="ECO:0000256" key="1">
    <source>
        <dbReference type="ARBA" id="ARBA00004429"/>
    </source>
</evidence>
<keyword evidence="3 9" id="KW-0813">Transport</keyword>
<dbReference type="CDD" id="cd06261">
    <property type="entry name" value="TM_PBP2"/>
    <property type="match status" value="1"/>
</dbReference>
<reference evidence="11 12" key="1">
    <citation type="submission" date="2022-06" db="EMBL/GenBank/DDBJ databases">
        <title>Roseomonas CN29.</title>
        <authorList>
            <person name="Cheng Y."/>
            <person name="He X."/>
        </authorList>
    </citation>
    <scope>NUCLEOTIDE SEQUENCE [LARGE SCALE GENOMIC DNA]</scope>
    <source>
        <strain evidence="11 12">CN29</strain>
    </source>
</reference>
<evidence type="ECO:0000259" key="10">
    <source>
        <dbReference type="PROSITE" id="PS50928"/>
    </source>
</evidence>
<dbReference type="InterPro" id="IPR010065">
    <property type="entry name" value="AA_ABC_transptr_permease_3TM"/>
</dbReference>
<dbReference type="PANTHER" id="PTHR30614">
    <property type="entry name" value="MEMBRANE COMPONENT OF AMINO ACID ABC TRANSPORTER"/>
    <property type="match status" value="1"/>
</dbReference>
<feature type="transmembrane region" description="Helical" evidence="9">
    <location>
        <begin position="133"/>
        <end position="151"/>
    </location>
</feature>
<feature type="transmembrane region" description="Helical" evidence="9">
    <location>
        <begin position="64"/>
        <end position="88"/>
    </location>
</feature>
<dbReference type="NCBIfam" id="TIGR01726">
    <property type="entry name" value="HEQRo_perm_3TM"/>
    <property type="match status" value="1"/>
</dbReference>
<organism evidence="11 12">
    <name type="scientific">Roseomonas populi</name>
    <dbReference type="NCBI Taxonomy" id="3121582"/>
    <lineage>
        <taxon>Bacteria</taxon>
        <taxon>Pseudomonadati</taxon>
        <taxon>Pseudomonadota</taxon>
        <taxon>Alphaproteobacteria</taxon>
        <taxon>Acetobacterales</taxon>
        <taxon>Roseomonadaceae</taxon>
        <taxon>Roseomonas</taxon>
    </lineage>
</organism>
<evidence type="ECO:0000313" key="12">
    <source>
        <dbReference type="Proteomes" id="UP001524642"/>
    </source>
</evidence>
<evidence type="ECO:0000256" key="2">
    <source>
        <dbReference type="ARBA" id="ARBA00010072"/>
    </source>
</evidence>
<keyword evidence="4" id="KW-1003">Cell membrane</keyword>
<dbReference type="PANTHER" id="PTHR30614:SF0">
    <property type="entry name" value="L-CYSTINE TRANSPORT SYSTEM PERMEASE PROTEIN TCYL"/>
    <property type="match status" value="1"/>
</dbReference>
<comment type="caution">
    <text evidence="11">The sequence shown here is derived from an EMBL/GenBank/DDBJ whole genome shotgun (WGS) entry which is preliminary data.</text>
</comment>
<sequence length="226" mass="24106">MSEQPGFLFTFFNTRVLLAALPEVAKGFLLTVELALLVVASGLAIGLLAAMLRLGGRWWINLPLIFVVDLLRAVPPLVIIVLLFFGLPSLDVELSAFVTTWITLAAVLAAFAEEIFWASIRAVPKGQKEAARSLGLGALQTLLLVTLPQALRIAVPPLTNRTIAIVKGTAFGSVVGLSDILGAAQSVTSFTANPSPLILGAAAYVVLFTPIILLARWIESRLAWSH</sequence>
<proteinExistence type="inferred from homology"/>
<feature type="transmembrane region" description="Helical" evidence="9">
    <location>
        <begin position="28"/>
        <end position="52"/>
    </location>
</feature>
<dbReference type="Pfam" id="PF00528">
    <property type="entry name" value="BPD_transp_1"/>
    <property type="match status" value="1"/>
</dbReference>
<evidence type="ECO:0000256" key="3">
    <source>
        <dbReference type="ARBA" id="ARBA00022448"/>
    </source>
</evidence>
<keyword evidence="6" id="KW-0029">Amino-acid transport</keyword>
<keyword evidence="7 9" id="KW-1133">Transmembrane helix</keyword>
<dbReference type="InterPro" id="IPR035906">
    <property type="entry name" value="MetI-like_sf"/>
</dbReference>
<dbReference type="RefSeq" id="WP_257719337.1">
    <property type="nucleotide sequence ID" value="NZ_JANJOU010000039.1"/>
</dbReference>
<evidence type="ECO:0000256" key="7">
    <source>
        <dbReference type="ARBA" id="ARBA00022989"/>
    </source>
</evidence>
<evidence type="ECO:0000313" key="11">
    <source>
        <dbReference type="EMBL" id="MCR0985690.1"/>
    </source>
</evidence>
<keyword evidence="8 9" id="KW-0472">Membrane</keyword>
<dbReference type="Proteomes" id="UP001524642">
    <property type="component" value="Unassembled WGS sequence"/>
</dbReference>
<feature type="transmembrane region" description="Helical" evidence="9">
    <location>
        <begin position="197"/>
        <end position="218"/>
    </location>
</feature>
<evidence type="ECO:0000256" key="4">
    <source>
        <dbReference type="ARBA" id="ARBA00022475"/>
    </source>
</evidence>
<protein>
    <submittedName>
        <fullName evidence="11">Amino acid ABC transporter permease</fullName>
    </submittedName>
</protein>
<accession>A0ABT1XC40</accession>
<keyword evidence="12" id="KW-1185">Reference proteome</keyword>
<keyword evidence="5 9" id="KW-0812">Transmembrane</keyword>
<comment type="similarity">
    <text evidence="2">Belongs to the binding-protein-dependent transport system permease family. HisMQ subfamily.</text>
</comment>
<name>A0ABT1XC40_9PROT</name>
<comment type="subcellular location">
    <subcellularLocation>
        <location evidence="1">Cell inner membrane</location>
        <topology evidence="1">Multi-pass membrane protein</topology>
    </subcellularLocation>
    <subcellularLocation>
        <location evidence="9">Cell membrane</location>
        <topology evidence="9">Multi-pass membrane protein</topology>
    </subcellularLocation>
</comment>
<evidence type="ECO:0000256" key="6">
    <source>
        <dbReference type="ARBA" id="ARBA00022970"/>
    </source>
</evidence>
<dbReference type="SUPFAM" id="SSF161098">
    <property type="entry name" value="MetI-like"/>
    <property type="match status" value="1"/>
</dbReference>
<dbReference type="PROSITE" id="PS50928">
    <property type="entry name" value="ABC_TM1"/>
    <property type="match status" value="1"/>
</dbReference>